<dbReference type="EMBL" id="MU006790">
    <property type="protein sequence ID" value="KAF2638172.1"/>
    <property type="molecule type" value="Genomic_DNA"/>
</dbReference>
<accession>A0A6A6RSZ8</accession>
<protein>
    <submittedName>
        <fullName evidence="2">Uncharacterized protein</fullName>
    </submittedName>
</protein>
<feature type="compositionally biased region" description="Polar residues" evidence="1">
    <location>
        <begin position="154"/>
        <end position="163"/>
    </location>
</feature>
<feature type="region of interest" description="Disordered" evidence="1">
    <location>
        <begin position="91"/>
        <end position="115"/>
    </location>
</feature>
<organism evidence="2 3">
    <name type="scientific">Massarina eburnea CBS 473.64</name>
    <dbReference type="NCBI Taxonomy" id="1395130"/>
    <lineage>
        <taxon>Eukaryota</taxon>
        <taxon>Fungi</taxon>
        <taxon>Dikarya</taxon>
        <taxon>Ascomycota</taxon>
        <taxon>Pezizomycotina</taxon>
        <taxon>Dothideomycetes</taxon>
        <taxon>Pleosporomycetidae</taxon>
        <taxon>Pleosporales</taxon>
        <taxon>Massarineae</taxon>
        <taxon>Massarinaceae</taxon>
        <taxon>Massarina</taxon>
    </lineage>
</organism>
<evidence type="ECO:0000256" key="1">
    <source>
        <dbReference type="SAM" id="MobiDB-lite"/>
    </source>
</evidence>
<feature type="compositionally biased region" description="Polar residues" evidence="1">
    <location>
        <begin position="46"/>
        <end position="63"/>
    </location>
</feature>
<keyword evidence="3" id="KW-1185">Reference proteome</keyword>
<sequence length="453" mass="50068">MKLHSIRSSVKRKAAAFKRDVKDIFKRRSKGEQEPLDSNYHYLPASENSPSSAIYQDTCTSDPTPHAETVALPSNNNSTLTAQENVEEIGHDSIEPQQVNPKAPTSAADAEKNDITVHTVPIDDDTKARQAAAVLPVNVAGACHIVDSARRNTNDGTLGNENDSTSSTSRLSVPSNENVVGITPTSDIFASKSRRQVSFMKRVRRSSRHIAIPSPATLSKYQGIYEDRIEAPSVAKSDISYNTTPSPSPGTNKIRGFGLRKRVRGASRHIASSSISTLSSYGYKSPHTDTSTISSTTTAATQYSNFRPGGTTPFPFFEANHALETWYKRRPRNDGDRWTYRGVYLILSAAFFLTPLNPLWERIWGENFVFKQGPTYECGNRCLMNLLYALNGDLQEIVSAVECLLDDIYPNVDAHSLLLDIGDPNIKMDLLPTIGVDFDRFIKRLSGRIIPEL</sequence>
<evidence type="ECO:0000313" key="3">
    <source>
        <dbReference type="Proteomes" id="UP000799753"/>
    </source>
</evidence>
<dbReference type="Proteomes" id="UP000799753">
    <property type="component" value="Unassembled WGS sequence"/>
</dbReference>
<gene>
    <name evidence="2" type="ORF">P280DRAFT_520209</name>
</gene>
<feature type="region of interest" description="Disordered" evidence="1">
    <location>
        <begin position="150"/>
        <end position="178"/>
    </location>
</feature>
<proteinExistence type="predicted"/>
<feature type="region of interest" description="Disordered" evidence="1">
    <location>
        <begin position="27"/>
        <end position="74"/>
    </location>
</feature>
<reference evidence="2" key="1">
    <citation type="journal article" date="2020" name="Stud. Mycol.">
        <title>101 Dothideomycetes genomes: a test case for predicting lifestyles and emergence of pathogens.</title>
        <authorList>
            <person name="Haridas S."/>
            <person name="Albert R."/>
            <person name="Binder M."/>
            <person name="Bloem J."/>
            <person name="Labutti K."/>
            <person name="Salamov A."/>
            <person name="Andreopoulos B."/>
            <person name="Baker S."/>
            <person name="Barry K."/>
            <person name="Bills G."/>
            <person name="Bluhm B."/>
            <person name="Cannon C."/>
            <person name="Castanera R."/>
            <person name="Culley D."/>
            <person name="Daum C."/>
            <person name="Ezra D."/>
            <person name="Gonzalez J."/>
            <person name="Henrissat B."/>
            <person name="Kuo A."/>
            <person name="Liang C."/>
            <person name="Lipzen A."/>
            <person name="Lutzoni F."/>
            <person name="Magnuson J."/>
            <person name="Mondo S."/>
            <person name="Nolan M."/>
            <person name="Ohm R."/>
            <person name="Pangilinan J."/>
            <person name="Park H.-J."/>
            <person name="Ramirez L."/>
            <person name="Alfaro M."/>
            <person name="Sun H."/>
            <person name="Tritt A."/>
            <person name="Yoshinaga Y."/>
            <person name="Zwiers L.-H."/>
            <person name="Turgeon B."/>
            <person name="Goodwin S."/>
            <person name="Spatafora J."/>
            <person name="Crous P."/>
            <person name="Grigoriev I."/>
        </authorList>
    </citation>
    <scope>NUCLEOTIDE SEQUENCE</scope>
    <source>
        <strain evidence="2">CBS 473.64</strain>
    </source>
</reference>
<dbReference type="AlphaFoldDB" id="A0A6A6RSZ8"/>
<evidence type="ECO:0000313" key="2">
    <source>
        <dbReference type="EMBL" id="KAF2638172.1"/>
    </source>
</evidence>
<name>A0A6A6RSZ8_9PLEO</name>